<keyword evidence="1" id="KW-0813">Transport</keyword>
<dbReference type="PANTHER" id="PTHR24220">
    <property type="entry name" value="IMPORT ATP-BINDING PROTEIN"/>
    <property type="match status" value="1"/>
</dbReference>
<dbReference type="InterPro" id="IPR017871">
    <property type="entry name" value="ABC_transporter-like_CS"/>
</dbReference>
<dbReference type="SMART" id="SM00382">
    <property type="entry name" value="AAA"/>
    <property type="match status" value="1"/>
</dbReference>
<dbReference type="InterPro" id="IPR027417">
    <property type="entry name" value="P-loop_NTPase"/>
</dbReference>
<name>A0ABW6S1U5_9NOCA</name>
<gene>
    <name evidence="5" type="ORF">ACFYXQ_18010</name>
</gene>
<dbReference type="PANTHER" id="PTHR24220:SF685">
    <property type="entry name" value="ABC TRANSPORTER RELATED"/>
    <property type="match status" value="1"/>
</dbReference>
<dbReference type="Pfam" id="PF00005">
    <property type="entry name" value="ABC_tran"/>
    <property type="match status" value="1"/>
</dbReference>
<evidence type="ECO:0000313" key="5">
    <source>
        <dbReference type="EMBL" id="MFF3569669.1"/>
    </source>
</evidence>
<accession>A0ABW6S1U5</accession>
<comment type="caution">
    <text evidence="5">The sequence shown here is derived from an EMBL/GenBank/DDBJ whole genome shotgun (WGS) entry which is preliminary data.</text>
</comment>
<dbReference type="InterPro" id="IPR003439">
    <property type="entry name" value="ABC_transporter-like_ATP-bd"/>
</dbReference>
<evidence type="ECO:0000256" key="1">
    <source>
        <dbReference type="ARBA" id="ARBA00022448"/>
    </source>
</evidence>
<dbReference type="CDD" id="cd03255">
    <property type="entry name" value="ABC_MJ0796_LolCDE_FtsE"/>
    <property type="match status" value="1"/>
</dbReference>
<dbReference type="PROSITE" id="PS00211">
    <property type="entry name" value="ABC_TRANSPORTER_1"/>
    <property type="match status" value="1"/>
</dbReference>
<evidence type="ECO:0000256" key="2">
    <source>
        <dbReference type="ARBA" id="ARBA00022741"/>
    </source>
</evidence>
<dbReference type="EMBL" id="JBIAQY010000005">
    <property type="protein sequence ID" value="MFF3569669.1"/>
    <property type="molecule type" value="Genomic_DNA"/>
</dbReference>
<dbReference type="SUPFAM" id="SSF52540">
    <property type="entry name" value="P-loop containing nucleoside triphosphate hydrolases"/>
    <property type="match status" value="1"/>
</dbReference>
<reference evidence="5 6" key="1">
    <citation type="submission" date="2024-10" db="EMBL/GenBank/DDBJ databases">
        <title>The Natural Products Discovery Center: Release of the First 8490 Sequenced Strains for Exploring Actinobacteria Biosynthetic Diversity.</title>
        <authorList>
            <person name="Kalkreuter E."/>
            <person name="Kautsar S.A."/>
            <person name="Yang D."/>
            <person name="Bader C.D."/>
            <person name="Teijaro C.N."/>
            <person name="Fluegel L."/>
            <person name="Davis C.M."/>
            <person name="Simpson J.R."/>
            <person name="Lauterbach L."/>
            <person name="Steele A.D."/>
            <person name="Gui C."/>
            <person name="Meng S."/>
            <person name="Li G."/>
            <person name="Viehrig K."/>
            <person name="Ye F."/>
            <person name="Su P."/>
            <person name="Kiefer A.F."/>
            <person name="Nichols A."/>
            <person name="Cepeda A.J."/>
            <person name="Yan W."/>
            <person name="Fan B."/>
            <person name="Jiang Y."/>
            <person name="Adhikari A."/>
            <person name="Zheng C.-J."/>
            <person name="Schuster L."/>
            <person name="Cowan T.M."/>
            <person name="Smanski M.J."/>
            <person name="Chevrette M.G."/>
            <person name="De Carvalho L.P.S."/>
            <person name="Shen B."/>
        </authorList>
    </citation>
    <scope>NUCLEOTIDE SEQUENCE [LARGE SCALE GENOMIC DNA]</scope>
    <source>
        <strain evidence="5 6">NPDC002593</strain>
    </source>
</reference>
<dbReference type="GO" id="GO:0005524">
    <property type="term" value="F:ATP binding"/>
    <property type="evidence" value="ECO:0007669"/>
    <property type="project" value="UniProtKB-KW"/>
</dbReference>
<keyword evidence="6" id="KW-1185">Reference proteome</keyword>
<dbReference type="Gene3D" id="3.40.50.300">
    <property type="entry name" value="P-loop containing nucleotide triphosphate hydrolases"/>
    <property type="match status" value="1"/>
</dbReference>
<dbReference type="InterPro" id="IPR017911">
    <property type="entry name" value="MacB-like_ATP-bd"/>
</dbReference>
<protein>
    <submittedName>
        <fullName evidence="5">ABC transporter ATP-binding protein</fullName>
    </submittedName>
</protein>
<dbReference type="Proteomes" id="UP001601992">
    <property type="component" value="Unassembled WGS sequence"/>
</dbReference>
<dbReference type="RefSeq" id="WP_040818983.1">
    <property type="nucleotide sequence ID" value="NZ_JBIAQY010000005.1"/>
</dbReference>
<evidence type="ECO:0000256" key="3">
    <source>
        <dbReference type="ARBA" id="ARBA00022840"/>
    </source>
</evidence>
<dbReference type="InterPro" id="IPR015854">
    <property type="entry name" value="ABC_transpr_LolD-like"/>
</dbReference>
<evidence type="ECO:0000259" key="4">
    <source>
        <dbReference type="PROSITE" id="PS50893"/>
    </source>
</evidence>
<dbReference type="PROSITE" id="PS50893">
    <property type="entry name" value="ABC_TRANSPORTER_2"/>
    <property type="match status" value="1"/>
</dbReference>
<keyword evidence="3 5" id="KW-0067">ATP-binding</keyword>
<keyword evidence="2" id="KW-0547">Nucleotide-binding</keyword>
<feature type="domain" description="ABC transporter" evidence="4">
    <location>
        <begin position="4"/>
        <end position="238"/>
    </location>
</feature>
<proteinExistence type="predicted"/>
<organism evidence="5 6">
    <name type="scientific">Nocardia jiangxiensis</name>
    <dbReference type="NCBI Taxonomy" id="282685"/>
    <lineage>
        <taxon>Bacteria</taxon>
        <taxon>Bacillati</taxon>
        <taxon>Actinomycetota</taxon>
        <taxon>Actinomycetes</taxon>
        <taxon>Mycobacteriales</taxon>
        <taxon>Nocardiaceae</taxon>
        <taxon>Nocardia</taxon>
    </lineage>
</organism>
<evidence type="ECO:0000313" key="6">
    <source>
        <dbReference type="Proteomes" id="UP001601992"/>
    </source>
</evidence>
<sequence length="240" mass="26052">MTTLTVDNLTLTYPDGGERITALDSVNLRVDGGRIAAITGPSGSGKSSLLAVTSTLLCPDSGRVLLETDGSTVDLAALNRREAATLRRERIGIVFQQPNLIPALTAAEQLEVMAHLGGRRTATHRRRREIHSRARDLLDAVGLSGHEHKRPSQLSGGQRQRIDIARALMNDPALLVIDEPTSALDTERGIAVMDLILRIVRDHAAPTLLVTHDRAHLQRMDAVYRMVDGKLTADTTELVA</sequence>
<dbReference type="InterPro" id="IPR003593">
    <property type="entry name" value="AAA+_ATPase"/>
</dbReference>